<keyword evidence="3" id="KW-1185">Reference proteome</keyword>
<evidence type="ECO:0008006" key="4">
    <source>
        <dbReference type="Google" id="ProtNLM"/>
    </source>
</evidence>
<evidence type="ECO:0000256" key="1">
    <source>
        <dbReference type="SAM" id="Phobius"/>
    </source>
</evidence>
<reference evidence="2 3" key="1">
    <citation type="submission" date="2015-12" db="EMBL/GenBank/DDBJ databases">
        <title>The genome of Folsomia candida.</title>
        <authorList>
            <person name="Faddeeva A."/>
            <person name="Derks M.F."/>
            <person name="Anvar Y."/>
            <person name="Smit S."/>
            <person name="Van Straalen N."/>
            <person name="Roelofs D."/>
        </authorList>
    </citation>
    <scope>NUCLEOTIDE SEQUENCE [LARGE SCALE GENOMIC DNA]</scope>
    <source>
        <strain evidence="2 3">VU population</strain>
        <tissue evidence="2">Whole body</tissue>
    </source>
</reference>
<dbReference type="EMBL" id="LNIX01000025">
    <property type="protein sequence ID" value="OXA42630.1"/>
    <property type="molecule type" value="Genomic_DNA"/>
</dbReference>
<organism evidence="2 3">
    <name type="scientific">Folsomia candida</name>
    <name type="common">Springtail</name>
    <dbReference type="NCBI Taxonomy" id="158441"/>
    <lineage>
        <taxon>Eukaryota</taxon>
        <taxon>Metazoa</taxon>
        <taxon>Ecdysozoa</taxon>
        <taxon>Arthropoda</taxon>
        <taxon>Hexapoda</taxon>
        <taxon>Collembola</taxon>
        <taxon>Entomobryomorpha</taxon>
        <taxon>Isotomoidea</taxon>
        <taxon>Isotomidae</taxon>
        <taxon>Proisotominae</taxon>
        <taxon>Folsomia</taxon>
    </lineage>
</organism>
<comment type="caution">
    <text evidence="2">The sequence shown here is derived from an EMBL/GenBank/DDBJ whole genome shotgun (WGS) entry which is preliminary data.</text>
</comment>
<dbReference type="Proteomes" id="UP000198287">
    <property type="component" value="Unassembled WGS sequence"/>
</dbReference>
<name>A0A226DBX2_FOLCA</name>
<feature type="transmembrane region" description="Helical" evidence="1">
    <location>
        <begin position="480"/>
        <end position="499"/>
    </location>
</feature>
<protein>
    <recommendedName>
        <fullName evidence="4">Ionotropic glutamate receptor C-terminal domain-containing protein</fullName>
    </recommendedName>
</protein>
<keyword evidence="1" id="KW-0472">Membrane</keyword>
<proteinExistence type="predicted"/>
<gene>
    <name evidence="2" type="ORF">Fcan01_22528</name>
</gene>
<keyword evidence="1" id="KW-1133">Transmembrane helix</keyword>
<evidence type="ECO:0000313" key="3">
    <source>
        <dbReference type="Proteomes" id="UP000198287"/>
    </source>
</evidence>
<keyword evidence="1" id="KW-0812">Transmembrane</keyword>
<accession>A0A226DBX2</accession>
<dbReference type="AlphaFoldDB" id="A0A226DBX2"/>
<sequence>MARVIRFVNYYAFQLVVFGFNFSYQLKFSEFDLNTSTLQDRQKCLIIFTEISKRSNIRSHDEIDNLLRSMSSLVLDFYDKLNQTTRRTDARSQVHMTLKVIMSHLNVSYSKCPKGDSAHHVDINWSVDTFQKQLDRRKGSELFWSGNIVQVKFMSCRRVNRFLTFLLLVGPLGFNIFLATLVLIAVHILTLGLTLNLELKLVGSNGNTNNINSKDQYTTISSVVVRPLLDQCEERHQTLPSIKFYFRLILCNWLFYCLIITDTYRSSLVSYLMRPQIGISWLKTFPELKTDQERRRILALGFRPGQTTSIDEFINSEIESCRHTNPKRVELLQHILQEIADTKALADEKLYDINKQFTSGNMILVADSFLLSACARGFERFVGGRFYELSTESISNRVYWTVSPGPFQRRVTKVMRRLRDAGILDHFQGQQDLIDYSLLFHQLTRNFLSNKDGHETRRSQQELVSELAGNGPQSLKLKHIYALLLLLLIGWGIGFISFWKEFICQRKFGKFNDI</sequence>
<feature type="transmembrane region" description="Helical" evidence="1">
    <location>
        <begin position="162"/>
        <end position="189"/>
    </location>
</feature>
<evidence type="ECO:0000313" key="2">
    <source>
        <dbReference type="EMBL" id="OXA42630.1"/>
    </source>
</evidence>
<dbReference type="Gene3D" id="1.10.287.70">
    <property type="match status" value="1"/>
</dbReference>